<keyword evidence="3" id="KW-0614">Plasmid</keyword>
<dbReference type="InterPro" id="IPR011234">
    <property type="entry name" value="Fumarylacetoacetase-like_C"/>
</dbReference>
<geneLocation type="plasmid" evidence="3 4">
    <name>pOA238_160</name>
</geneLocation>
<dbReference type="KEGG" id="oar:OA238_160p0160"/>
<dbReference type="GO" id="GO:0046872">
    <property type="term" value="F:metal ion binding"/>
    <property type="evidence" value="ECO:0007669"/>
    <property type="project" value="UniProtKB-KW"/>
</dbReference>
<dbReference type="SUPFAM" id="SSF56529">
    <property type="entry name" value="FAH"/>
    <property type="match status" value="1"/>
</dbReference>
<dbReference type="PANTHER" id="PTHR11820">
    <property type="entry name" value="ACYLPYRUVASE"/>
    <property type="match status" value="1"/>
</dbReference>
<evidence type="ECO:0000259" key="2">
    <source>
        <dbReference type="Pfam" id="PF01557"/>
    </source>
</evidence>
<evidence type="ECO:0000256" key="1">
    <source>
        <dbReference type="ARBA" id="ARBA00022723"/>
    </source>
</evidence>
<evidence type="ECO:0000313" key="4">
    <source>
        <dbReference type="Proteomes" id="UP000004688"/>
    </source>
</evidence>
<sequence length="194" mass="21094">MQEEPRLFTKLPRSVIAHGAPIIRPTGVEKLDWEGEVGVVIGRPAKDVSVEDARDHIAGYLPLNDVTAREFQFDRTPGQTTFAKSMDSFCPIGPVMLVAGPEVDPDGFTVKSWVNDTLMQEGRTDDLLFPIPYLVSFISRYVTLMPGDIIATGTPAGIGHSRKPPLYLQPGDSVRIEVSGLPPLINRVTATIGA</sequence>
<name>M9RRN8_9RHOB</name>
<evidence type="ECO:0000313" key="3">
    <source>
        <dbReference type="EMBL" id="AGI74832.1"/>
    </source>
</evidence>
<dbReference type="AlphaFoldDB" id="M9RRN8"/>
<dbReference type="HOGENOM" id="CLU_028458_2_0_5"/>
<gene>
    <name evidence="3" type="ORF">OA238_160p0160</name>
</gene>
<dbReference type="EC" id="4.3.2.3" evidence="3"/>
<dbReference type="eggNOG" id="COG0179">
    <property type="taxonomic scope" value="Bacteria"/>
</dbReference>
<organism evidence="3 4">
    <name type="scientific">Octadecabacter arcticus 238</name>
    <dbReference type="NCBI Taxonomy" id="391616"/>
    <lineage>
        <taxon>Bacteria</taxon>
        <taxon>Pseudomonadati</taxon>
        <taxon>Pseudomonadota</taxon>
        <taxon>Alphaproteobacteria</taxon>
        <taxon>Rhodobacterales</taxon>
        <taxon>Roseobacteraceae</taxon>
        <taxon>Octadecabacter</taxon>
    </lineage>
</organism>
<protein>
    <submittedName>
        <fullName evidence="3">Ureidoglycolate lyase</fullName>
        <ecNumber evidence="3">4.3.2.3</ecNumber>
    </submittedName>
</protein>
<feature type="domain" description="Fumarylacetoacetase-like C-terminal" evidence="2">
    <location>
        <begin position="3"/>
        <end position="188"/>
    </location>
</feature>
<keyword evidence="1" id="KW-0479">Metal-binding</keyword>
<accession>M9RRN8</accession>
<dbReference type="Proteomes" id="UP000004688">
    <property type="component" value="Plasmid pOA238_160"/>
</dbReference>
<keyword evidence="3" id="KW-0456">Lyase</keyword>
<dbReference type="EMBL" id="CP003744">
    <property type="protein sequence ID" value="AGI74832.1"/>
    <property type="molecule type" value="Genomic_DNA"/>
</dbReference>
<dbReference type="Gene3D" id="3.90.850.10">
    <property type="entry name" value="Fumarylacetoacetase-like, C-terminal domain"/>
    <property type="match status" value="1"/>
</dbReference>
<keyword evidence="4" id="KW-1185">Reference proteome</keyword>
<dbReference type="PANTHER" id="PTHR11820:SF112">
    <property type="entry name" value="FUMARYLACETOACETATE HYDROLASE FAMILY PROTEIN (AFU_ORTHOLOGUE AFUA_1G02370)-RELATED"/>
    <property type="match status" value="1"/>
</dbReference>
<dbReference type="Pfam" id="PF01557">
    <property type="entry name" value="FAA_hydrolase"/>
    <property type="match status" value="1"/>
</dbReference>
<dbReference type="GO" id="GO:0050385">
    <property type="term" value="F:ureidoglycolate lyase activity"/>
    <property type="evidence" value="ECO:0007669"/>
    <property type="project" value="UniProtKB-EC"/>
</dbReference>
<dbReference type="InterPro" id="IPR036663">
    <property type="entry name" value="Fumarylacetoacetase_C_sf"/>
</dbReference>
<proteinExistence type="predicted"/>
<reference evidence="3 4" key="1">
    <citation type="journal article" date="2013" name="PLoS ONE">
        <title>Poles Apart: Arctic and Antarctic Octadecabacter strains Share High Genome Plasticity and a New Type of Xanthorhodopsin.</title>
        <authorList>
            <person name="Vollmers J."/>
            <person name="Voget S."/>
            <person name="Dietrich S."/>
            <person name="Gollnow K."/>
            <person name="Smits M."/>
            <person name="Meyer K."/>
            <person name="Brinkhoff T."/>
            <person name="Simon M."/>
            <person name="Daniel R."/>
        </authorList>
    </citation>
    <scope>NUCLEOTIDE SEQUENCE [LARGE SCALE GENOMIC DNA]</scope>
    <source>
        <strain evidence="3 4">238</strain>
        <plasmid evidence="4">Plasmid pOA238_160</plasmid>
    </source>
</reference>